<dbReference type="Proteomes" id="UP000015346">
    <property type="component" value="Unassembled WGS sequence"/>
</dbReference>
<evidence type="ECO:0000313" key="1">
    <source>
        <dbReference type="EMBL" id="EPX87476.1"/>
    </source>
</evidence>
<organism evidence="1 2">
    <name type="scientific">Rubellimicrobium thermophilum DSM 16684</name>
    <dbReference type="NCBI Taxonomy" id="1123069"/>
    <lineage>
        <taxon>Bacteria</taxon>
        <taxon>Pseudomonadati</taxon>
        <taxon>Pseudomonadota</taxon>
        <taxon>Alphaproteobacteria</taxon>
        <taxon>Rhodobacterales</taxon>
        <taxon>Roseobacteraceae</taxon>
        <taxon>Rubellimicrobium</taxon>
    </lineage>
</organism>
<evidence type="ECO:0000313" key="2">
    <source>
        <dbReference type="Proteomes" id="UP000015346"/>
    </source>
</evidence>
<keyword evidence="2" id="KW-1185">Reference proteome</keyword>
<dbReference type="STRING" id="1123069.ruthe_00546"/>
<dbReference type="AlphaFoldDB" id="S9R1D3"/>
<sequence>MRHDSLRAFLAKGAGVLEKGPVALVLVEDAVEIASTLRHHLDSGFRAIVVFAHPAIALPAEVQDPRVTVVAQDMLADGAFPGVVNACIAAAPQGTWMVYLYNAEYLFYPFCEHRSVGEMCQFAQEERRDSILTYVVDLYAGDLDRHPTAVSIEDAHLDRMGYYALTRRLPDGRIAERQLDFFGGLRWRYEEHIPPARRRIDRVAIFRTRKGLTLRPDHSFDVPEYNTYACPWHHSITAALCSFRTAKALKRNPGSSFDIATFRWPNSVPFAWHSQQLMDLGLMEPGQWF</sequence>
<reference evidence="1 2" key="1">
    <citation type="journal article" date="2013" name="Stand. Genomic Sci.">
        <title>Genome sequence of the reddish-pigmented Rubellimicrobium thermophilum type strain (DSM 16684(T)), a member of the Roseobacter clade.</title>
        <authorList>
            <person name="Fiebig A."/>
            <person name="Riedel T."/>
            <person name="Gronow S."/>
            <person name="Petersen J."/>
            <person name="Klenk H.P."/>
            <person name="Goker M."/>
        </authorList>
    </citation>
    <scope>NUCLEOTIDE SEQUENCE [LARGE SCALE GENOMIC DNA]</scope>
    <source>
        <strain evidence="1 2">DSM 16684</strain>
    </source>
</reference>
<comment type="caution">
    <text evidence="1">The sequence shown here is derived from an EMBL/GenBank/DDBJ whole genome shotgun (WGS) entry which is preliminary data.</text>
</comment>
<dbReference type="RefSeq" id="WP_021096655.1">
    <property type="nucleotide sequence ID" value="NZ_KE557320.1"/>
</dbReference>
<accession>S9R1D3</accession>
<proteinExistence type="predicted"/>
<dbReference type="OrthoDB" id="7820657at2"/>
<dbReference type="PATRIC" id="fig|1123069.3.peg.511"/>
<protein>
    <recommendedName>
        <fullName evidence="3">Glycosyl transferase family 2</fullName>
    </recommendedName>
</protein>
<name>S9R1D3_9RHOB</name>
<gene>
    <name evidence="1" type="ORF">ruthe_00546</name>
</gene>
<dbReference type="Pfam" id="PF13704">
    <property type="entry name" value="Glyco_tranf_2_4"/>
    <property type="match status" value="1"/>
</dbReference>
<dbReference type="HOGENOM" id="CLU_962732_0_0_5"/>
<dbReference type="EMBL" id="AOLV01000007">
    <property type="protein sequence ID" value="EPX87476.1"/>
    <property type="molecule type" value="Genomic_DNA"/>
</dbReference>
<evidence type="ECO:0008006" key="3">
    <source>
        <dbReference type="Google" id="ProtNLM"/>
    </source>
</evidence>